<evidence type="ECO:0000313" key="6">
    <source>
        <dbReference type="Proteomes" id="UP001501195"/>
    </source>
</evidence>
<feature type="region of interest" description="Disordered" evidence="3">
    <location>
        <begin position="1"/>
        <end position="21"/>
    </location>
</feature>
<dbReference type="Gene3D" id="1.25.40.340">
    <property type="match status" value="1"/>
</dbReference>
<dbReference type="Pfam" id="PF02734">
    <property type="entry name" value="Dak2"/>
    <property type="match status" value="1"/>
</dbReference>
<keyword evidence="6" id="KW-1185">Reference proteome</keyword>
<accession>A0ABP9HD47</accession>
<dbReference type="InterPro" id="IPR004007">
    <property type="entry name" value="DhaL_dom"/>
</dbReference>
<sequence length="235" mass="24206">MGGRAAGVREEERTGGQDVRVVPTPGRRAVLDAQRARGWWESFDRQVEERWEELTELDRVSGDGDFGRNLRSAVRKARARLVGAAPDDVGAVFAAVSAGFLDTGGSSGPLFGMYFREFAKAAGGLPVVGADVLARASRAGADTVQRLGGASVGDKTAVDAMVPAAEALERAVAGGAEVTAALTAAYRAAAAGAHATTGMRARRGRASYVGDAARGVVDPGALAVAWFYERGATAA</sequence>
<gene>
    <name evidence="5" type="ORF">GCM10023225_07870</name>
</gene>
<dbReference type="InterPro" id="IPR050861">
    <property type="entry name" value="Dihydroxyacetone_Kinase"/>
</dbReference>
<dbReference type="EMBL" id="BAABIL010000097">
    <property type="protein sequence ID" value="GAA4967821.1"/>
    <property type="molecule type" value="Genomic_DNA"/>
</dbReference>
<evidence type="ECO:0000256" key="2">
    <source>
        <dbReference type="ARBA" id="ARBA00022777"/>
    </source>
</evidence>
<name>A0ABP9HD47_9ACTN</name>
<evidence type="ECO:0000256" key="3">
    <source>
        <dbReference type="SAM" id="MobiDB-lite"/>
    </source>
</evidence>
<protein>
    <recommendedName>
        <fullName evidence="4">DhaL domain-containing protein</fullName>
    </recommendedName>
</protein>
<dbReference type="PROSITE" id="PS51480">
    <property type="entry name" value="DHAL"/>
    <property type="match status" value="1"/>
</dbReference>
<dbReference type="Proteomes" id="UP001501195">
    <property type="component" value="Unassembled WGS sequence"/>
</dbReference>
<comment type="caution">
    <text evidence="5">The sequence shown here is derived from an EMBL/GenBank/DDBJ whole genome shotgun (WGS) entry which is preliminary data.</text>
</comment>
<dbReference type="InterPro" id="IPR036117">
    <property type="entry name" value="DhaL_dom_sf"/>
</dbReference>
<dbReference type="RefSeq" id="WP_345711056.1">
    <property type="nucleotide sequence ID" value="NZ_BAABIL010000097.1"/>
</dbReference>
<dbReference type="PANTHER" id="PTHR28629">
    <property type="entry name" value="TRIOKINASE/FMN CYCLASE"/>
    <property type="match status" value="1"/>
</dbReference>
<reference evidence="6" key="1">
    <citation type="journal article" date="2019" name="Int. J. Syst. Evol. Microbiol.">
        <title>The Global Catalogue of Microorganisms (GCM) 10K type strain sequencing project: providing services to taxonomists for standard genome sequencing and annotation.</title>
        <authorList>
            <consortium name="The Broad Institute Genomics Platform"/>
            <consortium name="The Broad Institute Genome Sequencing Center for Infectious Disease"/>
            <person name="Wu L."/>
            <person name="Ma J."/>
        </authorList>
    </citation>
    <scope>NUCLEOTIDE SEQUENCE [LARGE SCALE GENOMIC DNA]</scope>
    <source>
        <strain evidence="6">JCM 18126</strain>
    </source>
</reference>
<feature type="domain" description="DhaL" evidence="4">
    <location>
        <begin position="34"/>
        <end position="233"/>
    </location>
</feature>
<keyword evidence="1" id="KW-0808">Transferase</keyword>
<dbReference type="SMART" id="SM01120">
    <property type="entry name" value="Dak2"/>
    <property type="match status" value="1"/>
</dbReference>
<dbReference type="SUPFAM" id="SSF101473">
    <property type="entry name" value="DhaL-like"/>
    <property type="match status" value="1"/>
</dbReference>
<evidence type="ECO:0000256" key="1">
    <source>
        <dbReference type="ARBA" id="ARBA00022679"/>
    </source>
</evidence>
<dbReference type="PANTHER" id="PTHR28629:SF4">
    <property type="entry name" value="TRIOKINASE_FMN CYCLASE"/>
    <property type="match status" value="1"/>
</dbReference>
<evidence type="ECO:0000313" key="5">
    <source>
        <dbReference type="EMBL" id="GAA4967821.1"/>
    </source>
</evidence>
<proteinExistence type="predicted"/>
<evidence type="ECO:0000259" key="4">
    <source>
        <dbReference type="PROSITE" id="PS51480"/>
    </source>
</evidence>
<organism evidence="5 6">
    <name type="scientific">Kineococcus glutinatus</name>
    <dbReference type="NCBI Taxonomy" id="1070872"/>
    <lineage>
        <taxon>Bacteria</taxon>
        <taxon>Bacillati</taxon>
        <taxon>Actinomycetota</taxon>
        <taxon>Actinomycetes</taxon>
        <taxon>Kineosporiales</taxon>
        <taxon>Kineosporiaceae</taxon>
        <taxon>Kineococcus</taxon>
    </lineage>
</organism>
<keyword evidence="2" id="KW-0418">Kinase</keyword>